<name>A0A512AVI8_9BACT</name>
<dbReference type="InterPro" id="IPR006860">
    <property type="entry name" value="FecR"/>
</dbReference>
<sequence>MNYESYTASELAADPYFVQWVKQPDNESDVFWSEWLLHHFDKKETVEEARQMVLLLQFNWDSNTEERVDDLWQRISATNRVSGKPAEQVLLTPTTEDRHSWYNWSGVAASILIIALLSALIFLSQRTVKINEPEQNQELAATDRLIRYQTGAGEIKTLTLPDGSEVVLNANSTLTFKPQWGFDREVWLSGEAYFSVKKIAGASKRNSGMAKFTVQTSSLQVQVIGTAFNVSDRRQQAVVVLNSGSIKLQLPSDTTILMEPGELVTYEREQQKLVKKEVKPETYSAWKNSEWILDNLTLEELAARIEETYSVKVEIRNQQHSNGGISGVVPTKNLNILLEALATTLKVKVTRTQNKVIIE</sequence>
<evidence type="ECO:0000313" key="4">
    <source>
        <dbReference type="EMBL" id="GEO03728.1"/>
    </source>
</evidence>
<dbReference type="PIRSF" id="PIRSF018266">
    <property type="entry name" value="FecR"/>
    <property type="match status" value="1"/>
</dbReference>
<evidence type="ECO:0000313" key="5">
    <source>
        <dbReference type="Proteomes" id="UP000321532"/>
    </source>
</evidence>
<organism evidence="4 5">
    <name type="scientific">Adhaeribacter aerolatus</name>
    <dbReference type="NCBI Taxonomy" id="670289"/>
    <lineage>
        <taxon>Bacteria</taxon>
        <taxon>Pseudomonadati</taxon>
        <taxon>Bacteroidota</taxon>
        <taxon>Cytophagia</taxon>
        <taxon>Cytophagales</taxon>
        <taxon>Hymenobacteraceae</taxon>
        <taxon>Adhaeribacter</taxon>
    </lineage>
</organism>
<dbReference type="GO" id="GO:0016989">
    <property type="term" value="F:sigma factor antagonist activity"/>
    <property type="evidence" value="ECO:0007669"/>
    <property type="project" value="TreeGrafter"/>
</dbReference>
<dbReference type="PANTHER" id="PTHR30273">
    <property type="entry name" value="PERIPLASMIC SIGNAL SENSOR AND SIGMA FACTOR ACTIVATOR FECR-RELATED"/>
    <property type="match status" value="1"/>
</dbReference>
<dbReference type="OrthoDB" id="1523489at2"/>
<protein>
    <submittedName>
        <fullName evidence="4">Uncharacterized protein</fullName>
    </submittedName>
</protein>
<dbReference type="Proteomes" id="UP000321532">
    <property type="component" value="Unassembled WGS sequence"/>
</dbReference>
<keyword evidence="1" id="KW-1133">Transmembrane helix</keyword>
<dbReference type="AlphaFoldDB" id="A0A512AVI8"/>
<dbReference type="RefSeq" id="WP_146896381.1">
    <property type="nucleotide sequence ID" value="NZ_BJYS01000007.1"/>
</dbReference>
<keyword evidence="1" id="KW-0472">Membrane</keyword>
<dbReference type="Pfam" id="PF04773">
    <property type="entry name" value="FecR"/>
    <property type="match status" value="1"/>
</dbReference>
<dbReference type="PANTHER" id="PTHR30273:SF2">
    <property type="entry name" value="PROTEIN FECR"/>
    <property type="match status" value="1"/>
</dbReference>
<keyword evidence="5" id="KW-1185">Reference proteome</keyword>
<evidence type="ECO:0000259" key="3">
    <source>
        <dbReference type="Pfam" id="PF16344"/>
    </source>
</evidence>
<feature type="domain" description="FecR protein" evidence="2">
    <location>
        <begin position="147"/>
        <end position="246"/>
    </location>
</feature>
<evidence type="ECO:0000256" key="1">
    <source>
        <dbReference type="SAM" id="Phobius"/>
    </source>
</evidence>
<reference evidence="4 5" key="1">
    <citation type="submission" date="2019-07" db="EMBL/GenBank/DDBJ databases">
        <title>Whole genome shotgun sequence of Adhaeribacter aerolatus NBRC 106133.</title>
        <authorList>
            <person name="Hosoyama A."/>
            <person name="Uohara A."/>
            <person name="Ohji S."/>
            <person name="Ichikawa N."/>
        </authorList>
    </citation>
    <scope>NUCLEOTIDE SEQUENCE [LARGE SCALE GENOMIC DNA]</scope>
    <source>
        <strain evidence="4 5">NBRC 106133</strain>
    </source>
</reference>
<evidence type="ECO:0000259" key="2">
    <source>
        <dbReference type="Pfam" id="PF04773"/>
    </source>
</evidence>
<accession>A0A512AVI8</accession>
<gene>
    <name evidence="4" type="ORF">AAE02nite_13920</name>
</gene>
<dbReference type="Gene3D" id="3.55.50.30">
    <property type="match status" value="1"/>
</dbReference>
<dbReference type="InterPro" id="IPR032508">
    <property type="entry name" value="FecR_C"/>
</dbReference>
<dbReference type="EMBL" id="BJYS01000007">
    <property type="protein sequence ID" value="GEO03728.1"/>
    <property type="molecule type" value="Genomic_DNA"/>
</dbReference>
<proteinExistence type="predicted"/>
<comment type="caution">
    <text evidence="4">The sequence shown here is derived from an EMBL/GenBank/DDBJ whole genome shotgun (WGS) entry which is preliminary data.</text>
</comment>
<feature type="domain" description="Protein FecR C-terminal" evidence="3">
    <location>
        <begin position="291"/>
        <end position="358"/>
    </location>
</feature>
<feature type="transmembrane region" description="Helical" evidence="1">
    <location>
        <begin position="101"/>
        <end position="123"/>
    </location>
</feature>
<dbReference type="InterPro" id="IPR012373">
    <property type="entry name" value="Ferrdict_sens_TM"/>
</dbReference>
<dbReference type="Gene3D" id="2.60.120.1440">
    <property type="match status" value="1"/>
</dbReference>
<keyword evidence="1" id="KW-0812">Transmembrane</keyword>
<dbReference type="Pfam" id="PF16344">
    <property type="entry name" value="FecR_C"/>
    <property type="match status" value="1"/>
</dbReference>